<dbReference type="Pfam" id="PF02519">
    <property type="entry name" value="Auxin_inducible"/>
    <property type="match status" value="1"/>
</dbReference>
<sequence length="51" mass="5731">MLLDKSYDEVGFKQGKRLVVPCSVSTFQEVVNALKCSNGKFDFGNLVEEFI</sequence>
<accession>A0AAV5LP14</accession>
<proteinExistence type="inferred from homology"/>
<protein>
    <submittedName>
        <fullName evidence="4">Uncharacterized protein</fullName>
    </submittedName>
</protein>
<dbReference type="Proteomes" id="UP001054252">
    <property type="component" value="Unassembled WGS sequence"/>
</dbReference>
<gene>
    <name evidence="4" type="ORF">SLEP1_g46761</name>
</gene>
<dbReference type="InterPro" id="IPR003676">
    <property type="entry name" value="SAUR_fam"/>
</dbReference>
<comment type="caution">
    <text evidence="4">The sequence shown here is derived from an EMBL/GenBank/DDBJ whole genome shotgun (WGS) entry which is preliminary data.</text>
</comment>
<keyword evidence="2" id="KW-0217">Developmental protein</keyword>
<organism evidence="4 5">
    <name type="scientific">Rubroshorea leprosula</name>
    <dbReference type="NCBI Taxonomy" id="152421"/>
    <lineage>
        <taxon>Eukaryota</taxon>
        <taxon>Viridiplantae</taxon>
        <taxon>Streptophyta</taxon>
        <taxon>Embryophyta</taxon>
        <taxon>Tracheophyta</taxon>
        <taxon>Spermatophyta</taxon>
        <taxon>Magnoliopsida</taxon>
        <taxon>eudicotyledons</taxon>
        <taxon>Gunneridae</taxon>
        <taxon>Pentapetalae</taxon>
        <taxon>rosids</taxon>
        <taxon>malvids</taxon>
        <taxon>Malvales</taxon>
        <taxon>Dipterocarpaceae</taxon>
        <taxon>Rubroshorea</taxon>
    </lineage>
</organism>
<evidence type="ECO:0000256" key="2">
    <source>
        <dbReference type="ARBA" id="ARBA00022473"/>
    </source>
</evidence>
<comment type="similarity">
    <text evidence="1">Belongs to the ARG7 family.</text>
</comment>
<evidence type="ECO:0000313" key="5">
    <source>
        <dbReference type="Proteomes" id="UP001054252"/>
    </source>
</evidence>
<reference evidence="4 5" key="1">
    <citation type="journal article" date="2021" name="Commun. Biol.">
        <title>The genome of Shorea leprosula (Dipterocarpaceae) highlights the ecological relevance of drought in aseasonal tropical rainforests.</title>
        <authorList>
            <person name="Ng K.K.S."/>
            <person name="Kobayashi M.J."/>
            <person name="Fawcett J.A."/>
            <person name="Hatakeyama M."/>
            <person name="Paape T."/>
            <person name="Ng C.H."/>
            <person name="Ang C.C."/>
            <person name="Tnah L.H."/>
            <person name="Lee C.T."/>
            <person name="Nishiyama T."/>
            <person name="Sese J."/>
            <person name="O'Brien M.J."/>
            <person name="Copetti D."/>
            <person name="Mohd Noor M.I."/>
            <person name="Ong R.C."/>
            <person name="Putra M."/>
            <person name="Sireger I.Z."/>
            <person name="Indrioko S."/>
            <person name="Kosugi Y."/>
            <person name="Izuno A."/>
            <person name="Isagi Y."/>
            <person name="Lee S.L."/>
            <person name="Shimizu K.K."/>
        </authorList>
    </citation>
    <scope>NUCLEOTIDE SEQUENCE [LARGE SCALE GENOMIC DNA]</scope>
    <source>
        <strain evidence="4">214</strain>
    </source>
</reference>
<evidence type="ECO:0000313" key="4">
    <source>
        <dbReference type="EMBL" id="GKV38908.1"/>
    </source>
</evidence>
<name>A0AAV5LP14_9ROSI</name>
<keyword evidence="3" id="KW-0341">Growth regulation</keyword>
<evidence type="ECO:0000256" key="1">
    <source>
        <dbReference type="ARBA" id="ARBA00006974"/>
    </source>
</evidence>
<dbReference type="EMBL" id="BPVZ01000131">
    <property type="protein sequence ID" value="GKV38908.1"/>
    <property type="molecule type" value="Genomic_DNA"/>
</dbReference>
<dbReference type="GO" id="GO:0009733">
    <property type="term" value="P:response to auxin"/>
    <property type="evidence" value="ECO:0007669"/>
    <property type="project" value="InterPro"/>
</dbReference>
<dbReference type="AlphaFoldDB" id="A0AAV5LP14"/>
<keyword evidence="5" id="KW-1185">Reference proteome</keyword>
<evidence type="ECO:0000256" key="3">
    <source>
        <dbReference type="ARBA" id="ARBA00022604"/>
    </source>
</evidence>